<feature type="transmembrane region" description="Helical" evidence="1">
    <location>
        <begin position="174"/>
        <end position="197"/>
    </location>
</feature>
<keyword evidence="2" id="KW-1185">Reference proteome</keyword>
<accession>A0A1I7XFM6</accession>
<dbReference type="PANTHER" id="PTHR22941:SF307">
    <property type="entry name" value="SERPENTINE RECEPTOR, CLASS H"/>
    <property type="match status" value="1"/>
</dbReference>
<evidence type="ECO:0000313" key="3">
    <source>
        <dbReference type="WBParaSite" id="Hba_16322"/>
    </source>
</evidence>
<proteinExistence type="predicted"/>
<keyword evidence="1" id="KW-0812">Transmembrane</keyword>
<name>A0A1I7XFM6_HETBA</name>
<organism evidence="2 3">
    <name type="scientific">Heterorhabditis bacteriophora</name>
    <name type="common">Entomopathogenic nematode worm</name>
    <dbReference type="NCBI Taxonomy" id="37862"/>
    <lineage>
        <taxon>Eukaryota</taxon>
        <taxon>Metazoa</taxon>
        <taxon>Ecdysozoa</taxon>
        <taxon>Nematoda</taxon>
        <taxon>Chromadorea</taxon>
        <taxon>Rhabditida</taxon>
        <taxon>Rhabditina</taxon>
        <taxon>Rhabditomorpha</taxon>
        <taxon>Strongyloidea</taxon>
        <taxon>Heterorhabditidae</taxon>
        <taxon>Heterorhabditis</taxon>
    </lineage>
</organism>
<dbReference type="AlphaFoldDB" id="A0A1I7XFM6"/>
<reference evidence="3" key="1">
    <citation type="submission" date="2016-11" db="UniProtKB">
        <authorList>
            <consortium name="WormBaseParasite"/>
        </authorList>
    </citation>
    <scope>IDENTIFICATION</scope>
</reference>
<dbReference type="InterPro" id="IPR053220">
    <property type="entry name" value="Nematode_rcpt-like_serp_H"/>
</dbReference>
<feature type="transmembrane region" description="Helical" evidence="1">
    <location>
        <begin position="7"/>
        <end position="32"/>
    </location>
</feature>
<dbReference type="WBParaSite" id="Hba_16322">
    <property type="protein sequence ID" value="Hba_16322"/>
    <property type="gene ID" value="Hba_16322"/>
</dbReference>
<feature type="transmembrane region" description="Helical" evidence="1">
    <location>
        <begin position="44"/>
        <end position="67"/>
    </location>
</feature>
<feature type="transmembrane region" description="Helical" evidence="1">
    <location>
        <begin position="79"/>
        <end position="99"/>
    </location>
</feature>
<dbReference type="Pfam" id="PF10318">
    <property type="entry name" value="7TM_GPCR_Srh"/>
    <property type="match status" value="1"/>
</dbReference>
<dbReference type="Proteomes" id="UP000095283">
    <property type="component" value="Unplaced"/>
</dbReference>
<keyword evidence="1" id="KW-0472">Membrane</keyword>
<keyword evidence="1" id="KW-1133">Transmembrane helix</keyword>
<evidence type="ECO:0000256" key="1">
    <source>
        <dbReference type="SAM" id="Phobius"/>
    </source>
</evidence>
<feature type="transmembrane region" description="Helical" evidence="1">
    <location>
        <begin position="127"/>
        <end position="153"/>
    </location>
</feature>
<feature type="transmembrane region" description="Helical" evidence="1">
    <location>
        <begin position="203"/>
        <end position="224"/>
    </location>
</feature>
<dbReference type="PANTHER" id="PTHR22941">
    <property type="entry name" value="SERPENTINE RECEPTOR"/>
    <property type="match status" value="1"/>
</dbReference>
<sequence length="266" mass="30082">MHSSRLPATLIIGGALYISGLFTRKIFVAMIYCPSINAYLEQYILIMRILSAVTLPVDCFGIYCILYQSCSQIKEYNHLLLMYQGLATALDSLLNLGFIPLANYTCAAEVIDTSFSLIFDRSKMMQLLYVASAEILFTIISCVIMIKLAYTALHQKEAISEKTKNMQKRFQRSLVLQIVIPFAVIALPAIIANFMIIHEYYEVQTIWTSLVAIISIHGMIGTLVSTSQNQCYRSFVLRLICKRMALVRVSNEEHAKSQRSYSTPQT</sequence>
<evidence type="ECO:0000313" key="2">
    <source>
        <dbReference type="Proteomes" id="UP000095283"/>
    </source>
</evidence>
<protein>
    <submittedName>
        <fullName evidence="3">G protein-coupled receptor</fullName>
    </submittedName>
</protein>
<dbReference type="InterPro" id="IPR019422">
    <property type="entry name" value="7TM_GPCR_serpentine_rcpt_Srh"/>
</dbReference>